<evidence type="ECO:0000313" key="2">
    <source>
        <dbReference type="EMBL" id="CAE0783788.1"/>
    </source>
</evidence>
<dbReference type="EMBL" id="HBIZ01057971">
    <property type="protein sequence ID" value="CAE0783788.1"/>
    <property type="molecule type" value="Transcribed_RNA"/>
</dbReference>
<evidence type="ECO:0000256" key="1">
    <source>
        <dbReference type="SAM" id="MobiDB-lite"/>
    </source>
</evidence>
<reference evidence="2" key="1">
    <citation type="submission" date="2021-01" db="EMBL/GenBank/DDBJ databases">
        <authorList>
            <person name="Corre E."/>
            <person name="Pelletier E."/>
            <person name="Niang G."/>
            <person name="Scheremetjew M."/>
            <person name="Finn R."/>
            <person name="Kale V."/>
            <person name="Holt S."/>
            <person name="Cochrane G."/>
            <person name="Meng A."/>
            <person name="Brown T."/>
            <person name="Cohen L."/>
        </authorList>
    </citation>
    <scope>NUCLEOTIDE SEQUENCE</scope>
    <source>
        <strain evidence="2">CCMP645</strain>
    </source>
</reference>
<gene>
    <name evidence="2" type="ORF">PCAR00345_LOCUS36492</name>
</gene>
<protein>
    <submittedName>
        <fullName evidence="2">Uncharacterized protein</fullName>
    </submittedName>
</protein>
<name>A0A7S4C157_CHRCT</name>
<dbReference type="AlphaFoldDB" id="A0A7S4C157"/>
<feature type="region of interest" description="Disordered" evidence="1">
    <location>
        <begin position="1"/>
        <end position="183"/>
    </location>
</feature>
<organism evidence="2">
    <name type="scientific">Chrysotila carterae</name>
    <name type="common">Marine alga</name>
    <name type="synonym">Syracosphaera carterae</name>
    <dbReference type="NCBI Taxonomy" id="13221"/>
    <lineage>
        <taxon>Eukaryota</taxon>
        <taxon>Haptista</taxon>
        <taxon>Haptophyta</taxon>
        <taxon>Prymnesiophyceae</taxon>
        <taxon>Isochrysidales</taxon>
        <taxon>Isochrysidaceae</taxon>
        <taxon>Chrysotila</taxon>
    </lineage>
</organism>
<proteinExistence type="predicted"/>
<feature type="compositionally biased region" description="Polar residues" evidence="1">
    <location>
        <begin position="56"/>
        <end position="89"/>
    </location>
</feature>
<sequence length="241" mass="25932">MGIKRIKRALRESLQREPTDKEVMREKKRLKRELERQQAQEAQEANHVNGIGQAAQEVTNQEVAATANVQTSTQDSTSRPHGSAETNVNDETKQESRKRKAVNGDQEGSDASSLAQNDSRATAAHISNGHPTPKSRKSKAVNEDPTGSDATLHAENSVGAGAAHTSNGHPTPRDEPASRVRPAATSTAFAQLNELQNESLAYMLTSGEQIGMPELLICAARASTIALEAVMEFARILSSAM</sequence>
<feature type="compositionally biased region" description="Polar residues" evidence="1">
    <location>
        <begin position="109"/>
        <end position="120"/>
    </location>
</feature>
<feature type="compositionally biased region" description="Basic and acidic residues" evidence="1">
    <location>
        <begin position="9"/>
        <end position="25"/>
    </location>
</feature>
<accession>A0A7S4C157</accession>